<reference key="1">
    <citation type="submission" date="2010-11" db="EMBL/GenBank/DDBJ databases">
        <title>The complete genome of Bacteroides helcogenes P 36-108.</title>
        <authorList>
            <consortium name="US DOE Joint Genome Institute (JGI-PGF)"/>
            <person name="Lucas S."/>
            <person name="Copeland A."/>
            <person name="Lapidus A."/>
            <person name="Bruce D."/>
            <person name="Goodwin L."/>
            <person name="Pitluck S."/>
            <person name="Kyrpides N."/>
            <person name="Mavromatis K."/>
            <person name="Ivanova N."/>
            <person name="Zeytun A."/>
            <person name="Brettin T."/>
            <person name="Detter J.C."/>
            <person name="Tapia R."/>
            <person name="Han C."/>
            <person name="Land M."/>
            <person name="Hauser L."/>
            <person name="Markowitz V."/>
            <person name="Cheng J.-F."/>
            <person name="Hugenholtz P."/>
            <person name="Woyke T."/>
            <person name="Wu D."/>
            <person name="Gronow S."/>
            <person name="Wellnitz S."/>
            <person name="Brambilla E."/>
            <person name="Klenk H.-P."/>
            <person name="Eisen J.A."/>
        </authorList>
    </citation>
    <scope>NUCLEOTIDE SEQUENCE</scope>
    <source>
        <strain>P 36-108</strain>
    </source>
</reference>
<dbReference type="HOGENOM" id="CLU_112331_5_2_10"/>
<dbReference type="Proteomes" id="UP000008630">
    <property type="component" value="Chromosome"/>
</dbReference>
<dbReference type="RefSeq" id="WP_013548625.1">
    <property type="nucleotide sequence ID" value="NC_014933.1"/>
</dbReference>
<dbReference type="EMBL" id="CP002352">
    <property type="protein sequence ID" value="ADV45038.1"/>
    <property type="molecule type" value="Genomic_DNA"/>
</dbReference>
<dbReference type="OrthoDB" id="9809801at2"/>
<dbReference type="STRING" id="693979.Bache_3111"/>
<sequence length="171" mass="18483">MQNYKLVKRGNPAKKDAPKKWYAIPVSYEAQNVKTMTRAATENTTTAPFELESALELLGNYAKQQLLQGHIVRIGSLGTLRITFKSEGVDDINQFNAGQMIKEARVLFTPSKELRESVVKGLQYQNGGVLEDGISYTSLSDYKRAKGSATGGGGTVTPPSGGGDENENPLG</sequence>
<dbReference type="GO" id="GO:0003677">
    <property type="term" value="F:DNA binding"/>
    <property type="evidence" value="ECO:0007669"/>
    <property type="project" value="UniProtKB-KW"/>
</dbReference>
<evidence type="ECO:0000313" key="5">
    <source>
        <dbReference type="Proteomes" id="UP000008630"/>
    </source>
</evidence>
<dbReference type="KEGG" id="bhl:Bache_3111"/>
<protein>
    <recommendedName>
        <fullName evidence="3">HU domain-containing protein</fullName>
    </recommendedName>
</protein>
<keyword evidence="1" id="KW-0238">DNA-binding</keyword>
<proteinExistence type="predicted"/>
<organism evidence="4 5">
    <name type="scientific">Bacteroides helcogenes (strain ATCC 35417 / DSM 20613 / JCM 6297 / CCUG 15421 / P 36-108)</name>
    <dbReference type="NCBI Taxonomy" id="693979"/>
    <lineage>
        <taxon>Bacteria</taxon>
        <taxon>Pseudomonadati</taxon>
        <taxon>Bacteroidota</taxon>
        <taxon>Bacteroidia</taxon>
        <taxon>Bacteroidales</taxon>
        <taxon>Bacteroidaceae</taxon>
        <taxon>Bacteroides</taxon>
    </lineage>
</organism>
<dbReference type="InterPro" id="IPR041607">
    <property type="entry name" value="HU-HIG"/>
</dbReference>
<dbReference type="Pfam" id="PF18291">
    <property type="entry name" value="HU-HIG"/>
    <property type="match status" value="1"/>
</dbReference>
<dbReference type="InterPro" id="IPR010992">
    <property type="entry name" value="IHF-like_DNA-bd_dom_sf"/>
</dbReference>
<dbReference type="AlphaFoldDB" id="E6SQW9"/>
<evidence type="ECO:0000256" key="2">
    <source>
        <dbReference type="SAM" id="MobiDB-lite"/>
    </source>
</evidence>
<reference evidence="4 5" key="2">
    <citation type="journal article" date="2011" name="Stand. Genomic Sci.">
        <title>Complete genome sequence of Bacteroides helcogenes type strain (P 36-108).</title>
        <authorList>
            <person name="Pati A."/>
            <person name="Gronow S."/>
            <person name="Zeytun A."/>
            <person name="Lapidus A."/>
            <person name="Nolan M."/>
            <person name="Hammon N."/>
            <person name="Deshpande S."/>
            <person name="Cheng J.F."/>
            <person name="Tapia R."/>
            <person name="Han C."/>
            <person name="Goodwin L."/>
            <person name="Pitluck S."/>
            <person name="Liolios K."/>
            <person name="Pagani I."/>
            <person name="Ivanova N."/>
            <person name="Mavromatis K."/>
            <person name="Chen A."/>
            <person name="Palaniappan K."/>
            <person name="Land M."/>
            <person name="Hauser L."/>
            <person name="Chang Y.J."/>
            <person name="Jeffries C.D."/>
            <person name="Detter J.C."/>
            <person name="Brambilla E."/>
            <person name="Rohde M."/>
            <person name="Goker M."/>
            <person name="Woyke T."/>
            <person name="Bristow J."/>
            <person name="Eisen J.A."/>
            <person name="Markowitz V."/>
            <person name="Hugenholtz P."/>
            <person name="Kyrpides N.C."/>
            <person name="Klenk H.P."/>
            <person name="Lucas S."/>
        </authorList>
    </citation>
    <scope>NUCLEOTIDE SEQUENCE [LARGE SCALE GENOMIC DNA]</scope>
    <source>
        <strain evidence="5">ATCC 35417 / DSM 20613 / JCM 6297 / CCUG 15421 / P 36-108</strain>
    </source>
</reference>
<name>E6SQW9_BACT6</name>
<dbReference type="SUPFAM" id="SSF47729">
    <property type="entry name" value="IHF-like DNA-binding proteins"/>
    <property type="match status" value="1"/>
</dbReference>
<accession>E6SQW9</accession>
<evidence type="ECO:0000256" key="1">
    <source>
        <dbReference type="ARBA" id="ARBA00023125"/>
    </source>
</evidence>
<gene>
    <name evidence="4" type="ordered locus">Bache_3111</name>
</gene>
<feature type="domain" description="HU" evidence="3">
    <location>
        <begin position="3"/>
        <end position="120"/>
    </location>
</feature>
<feature type="region of interest" description="Disordered" evidence="2">
    <location>
        <begin position="145"/>
        <end position="171"/>
    </location>
</feature>
<keyword evidence="5" id="KW-1185">Reference proteome</keyword>
<dbReference type="PATRIC" id="fig|693979.3.peg.3261"/>
<feature type="compositionally biased region" description="Gly residues" evidence="2">
    <location>
        <begin position="149"/>
        <end position="163"/>
    </location>
</feature>
<dbReference type="eggNOG" id="COG0776">
    <property type="taxonomic scope" value="Bacteria"/>
</dbReference>
<evidence type="ECO:0000259" key="3">
    <source>
        <dbReference type="Pfam" id="PF18291"/>
    </source>
</evidence>
<evidence type="ECO:0000313" key="4">
    <source>
        <dbReference type="EMBL" id="ADV45038.1"/>
    </source>
</evidence>